<dbReference type="PANTHER" id="PTHR43046:SF14">
    <property type="entry name" value="MUTT_NUDIX FAMILY PROTEIN"/>
    <property type="match status" value="1"/>
</dbReference>
<dbReference type="RefSeq" id="WP_201371756.1">
    <property type="nucleotide sequence ID" value="NZ_BNJG01000001.1"/>
</dbReference>
<gene>
    <name evidence="4" type="ORF">KSB_35990</name>
</gene>
<evidence type="ECO:0000256" key="2">
    <source>
        <dbReference type="ARBA" id="ARBA00022801"/>
    </source>
</evidence>
<keyword evidence="2 4" id="KW-0378">Hydrolase</keyword>
<reference evidence="4 5" key="1">
    <citation type="journal article" date="2021" name="Int. J. Syst. Evol. Microbiol.">
        <title>Reticulibacter mediterranei gen. nov., sp. nov., within the new family Reticulibacteraceae fam. nov., and Ktedonospora formicarum gen. nov., sp. nov., Ktedonobacter robiniae sp. nov., Dictyobacter formicarum sp. nov. and Dictyobacter arantiisoli sp. nov., belonging to the class Ktedonobacteria.</title>
        <authorList>
            <person name="Yabe S."/>
            <person name="Zheng Y."/>
            <person name="Wang C.M."/>
            <person name="Sakai Y."/>
            <person name="Abe K."/>
            <person name="Yokota A."/>
            <person name="Donadio S."/>
            <person name="Cavaletti L."/>
            <person name="Monciardini P."/>
        </authorList>
    </citation>
    <scope>NUCLEOTIDE SEQUENCE [LARGE SCALE GENOMIC DNA]</scope>
    <source>
        <strain evidence="4 5">SOSP1-30</strain>
    </source>
</reference>
<dbReference type="GO" id="GO:0016787">
    <property type="term" value="F:hydrolase activity"/>
    <property type="evidence" value="ECO:0007669"/>
    <property type="project" value="UniProtKB-KW"/>
</dbReference>
<dbReference type="PANTHER" id="PTHR43046">
    <property type="entry name" value="GDP-MANNOSE MANNOSYL HYDROLASE"/>
    <property type="match status" value="1"/>
</dbReference>
<keyword evidence="5" id="KW-1185">Reference proteome</keyword>
<name>A0ABQ3UQS4_9CHLR</name>
<dbReference type="InterPro" id="IPR015797">
    <property type="entry name" value="NUDIX_hydrolase-like_dom_sf"/>
</dbReference>
<evidence type="ECO:0000259" key="3">
    <source>
        <dbReference type="PROSITE" id="PS51462"/>
    </source>
</evidence>
<dbReference type="CDD" id="cd02883">
    <property type="entry name" value="NUDIX_Hydrolase"/>
    <property type="match status" value="1"/>
</dbReference>
<accession>A0ABQ3UQS4</accession>
<dbReference type="Proteomes" id="UP000654345">
    <property type="component" value="Unassembled WGS sequence"/>
</dbReference>
<organism evidence="4 5">
    <name type="scientific">Ktedonobacter robiniae</name>
    <dbReference type="NCBI Taxonomy" id="2778365"/>
    <lineage>
        <taxon>Bacteria</taxon>
        <taxon>Bacillati</taxon>
        <taxon>Chloroflexota</taxon>
        <taxon>Ktedonobacteria</taxon>
        <taxon>Ktedonobacterales</taxon>
        <taxon>Ktedonobacteraceae</taxon>
        <taxon>Ktedonobacter</taxon>
    </lineage>
</organism>
<sequence length="151" mass="17413">MLYLALKRFVGIFFNILNVGLGGNLPPFACVCVIVEEDGKFLVVERPEDETAFPGGFMRWREQPEQAARRECLEETGLEVEVHEIVSYTTISSPAFNRLSTVNLIFRGSRVGGELHPSIEGQPTWLTREELEPRLDGFYLHIYQDYKRYRK</sequence>
<dbReference type="EMBL" id="BNJG01000001">
    <property type="protein sequence ID" value="GHO55124.1"/>
    <property type="molecule type" value="Genomic_DNA"/>
</dbReference>
<dbReference type="PROSITE" id="PS51462">
    <property type="entry name" value="NUDIX"/>
    <property type="match status" value="1"/>
</dbReference>
<evidence type="ECO:0000256" key="1">
    <source>
        <dbReference type="ARBA" id="ARBA00001946"/>
    </source>
</evidence>
<dbReference type="InterPro" id="IPR000086">
    <property type="entry name" value="NUDIX_hydrolase_dom"/>
</dbReference>
<dbReference type="SUPFAM" id="SSF55811">
    <property type="entry name" value="Nudix"/>
    <property type="match status" value="1"/>
</dbReference>
<evidence type="ECO:0000313" key="4">
    <source>
        <dbReference type="EMBL" id="GHO55124.1"/>
    </source>
</evidence>
<comment type="cofactor">
    <cofactor evidence="1">
        <name>Mg(2+)</name>
        <dbReference type="ChEBI" id="CHEBI:18420"/>
    </cofactor>
</comment>
<comment type="caution">
    <text evidence="4">The sequence shown here is derived from an EMBL/GenBank/DDBJ whole genome shotgun (WGS) entry which is preliminary data.</text>
</comment>
<dbReference type="Pfam" id="PF00293">
    <property type="entry name" value="NUDIX"/>
    <property type="match status" value="1"/>
</dbReference>
<protein>
    <submittedName>
        <fullName evidence="4">NUDIX hydrolase</fullName>
    </submittedName>
</protein>
<feature type="domain" description="Nudix hydrolase" evidence="3">
    <location>
        <begin position="25"/>
        <end position="148"/>
    </location>
</feature>
<evidence type="ECO:0000313" key="5">
    <source>
        <dbReference type="Proteomes" id="UP000654345"/>
    </source>
</evidence>
<dbReference type="Gene3D" id="3.90.79.10">
    <property type="entry name" value="Nucleoside Triphosphate Pyrophosphohydrolase"/>
    <property type="match status" value="1"/>
</dbReference>
<proteinExistence type="predicted"/>